<protein>
    <submittedName>
        <fullName evidence="2">Uncharacterized protein</fullName>
    </submittedName>
</protein>
<dbReference type="Proteomes" id="UP001054945">
    <property type="component" value="Unassembled WGS sequence"/>
</dbReference>
<feature type="compositionally biased region" description="Basic and acidic residues" evidence="1">
    <location>
        <begin position="60"/>
        <end position="74"/>
    </location>
</feature>
<proteinExistence type="predicted"/>
<accession>A0AAV4X2S9</accession>
<keyword evidence="3" id="KW-1185">Reference proteome</keyword>
<gene>
    <name evidence="2" type="ORF">CEXT_556231</name>
</gene>
<name>A0AAV4X2S9_CAEEX</name>
<dbReference type="EMBL" id="BPLR01017022">
    <property type="protein sequence ID" value="GIY88084.1"/>
    <property type="molecule type" value="Genomic_DNA"/>
</dbReference>
<dbReference type="AlphaFoldDB" id="A0AAV4X2S9"/>
<organism evidence="2 3">
    <name type="scientific">Caerostris extrusa</name>
    <name type="common">Bark spider</name>
    <name type="synonym">Caerostris bankana</name>
    <dbReference type="NCBI Taxonomy" id="172846"/>
    <lineage>
        <taxon>Eukaryota</taxon>
        <taxon>Metazoa</taxon>
        <taxon>Ecdysozoa</taxon>
        <taxon>Arthropoda</taxon>
        <taxon>Chelicerata</taxon>
        <taxon>Arachnida</taxon>
        <taxon>Araneae</taxon>
        <taxon>Araneomorphae</taxon>
        <taxon>Entelegynae</taxon>
        <taxon>Araneoidea</taxon>
        <taxon>Araneidae</taxon>
        <taxon>Caerostris</taxon>
    </lineage>
</organism>
<feature type="compositionally biased region" description="Basic residues" evidence="1">
    <location>
        <begin position="78"/>
        <end position="92"/>
    </location>
</feature>
<sequence length="120" mass="13360">MKDVWAVLIAEFSVSTKGALMRKPYILVSTIRKKLGGRLLPWAVEDPAETNDSGTSSETMKLKKTSEAAFEKGQGHPSCKKKGKKKLTRKTKNASSPLPLYSGNTAVWMHIYFNSETNER</sequence>
<reference evidence="2 3" key="1">
    <citation type="submission" date="2021-06" db="EMBL/GenBank/DDBJ databases">
        <title>Caerostris extrusa draft genome.</title>
        <authorList>
            <person name="Kono N."/>
            <person name="Arakawa K."/>
        </authorList>
    </citation>
    <scope>NUCLEOTIDE SEQUENCE [LARGE SCALE GENOMIC DNA]</scope>
</reference>
<evidence type="ECO:0000256" key="1">
    <source>
        <dbReference type="SAM" id="MobiDB-lite"/>
    </source>
</evidence>
<feature type="region of interest" description="Disordered" evidence="1">
    <location>
        <begin position="46"/>
        <end position="97"/>
    </location>
</feature>
<feature type="compositionally biased region" description="Polar residues" evidence="1">
    <location>
        <begin position="50"/>
        <end position="59"/>
    </location>
</feature>
<comment type="caution">
    <text evidence="2">The sequence shown here is derived from an EMBL/GenBank/DDBJ whole genome shotgun (WGS) entry which is preliminary data.</text>
</comment>
<evidence type="ECO:0000313" key="3">
    <source>
        <dbReference type="Proteomes" id="UP001054945"/>
    </source>
</evidence>
<evidence type="ECO:0000313" key="2">
    <source>
        <dbReference type="EMBL" id="GIY88084.1"/>
    </source>
</evidence>